<dbReference type="Proteomes" id="UP001239909">
    <property type="component" value="Unassembled WGS sequence"/>
</dbReference>
<proteinExistence type="inferred from homology"/>
<dbReference type="InterPro" id="IPR029058">
    <property type="entry name" value="AB_hydrolase_fold"/>
</dbReference>
<comment type="subcellular location">
    <subcellularLocation>
        <location evidence="2 11">Cytoplasm</location>
    </subcellularLocation>
</comment>
<dbReference type="PANTHER" id="PTHR43722:SF1">
    <property type="entry name" value="PROLINE IMINOPEPTIDASE"/>
    <property type="match status" value="1"/>
</dbReference>
<organism evidence="14 15">
    <name type="scientific">Paralimibaculum aggregatum</name>
    <dbReference type="NCBI Taxonomy" id="3036245"/>
    <lineage>
        <taxon>Bacteria</taxon>
        <taxon>Pseudomonadati</taxon>
        <taxon>Pseudomonadota</taxon>
        <taxon>Alphaproteobacteria</taxon>
        <taxon>Rhodobacterales</taxon>
        <taxon>Paracoccaceae</taxon>
        <taxon>Paralimibaculum</taxon>
    </lineage>
</organism>
<sequence length="315" mass="35190">MPELRLYPMTEPFARSYLPVGDGHEIYLEQCGRPDGVPVVVLHGGPGAGCSPFMRRFFNPAVHRVVLFDQRGAGRSRPQGGLNANTTWDLVADIERIREHLGIERWQVFGGSWGSTLALLYAQAHPDRVRALMLRGIFTMTGAELDWFYGGGAARFYPEPWDAFAAPIPPDERGDMIAAYYRRLTAADEAEQMRFARPWVRWESATASLRPMRVGLLDGAQARAFARIECHFFEHRGWLRCDDQILVDMDRIAAIPGVIVQGRYDVICPPITAVRLDEAWPAASLKLVDDAGHALSEPGITQELLRATEAFATVE</sequence>
<dbReference type="PANTHER" id="PTHR43722">
    <property type="entry name" value="PROLINE IMINOPEPTIDASE"/>
    <property type="match status" value="1"/>
</dbReference>
<evidence type="ECO:0000256" key="8">
    <source>
        <dbReference type="ARBA" id="ARBA00022670"/>
    </source>
</evidence>
<evidence type="ECO:0000256" key="2">
    <source>
        <dbReference type="ARBA" id="ARBA00004496"/>
    </source>
</evidence>
<dbReference type="GO" id="GO:0004177">
    <property type="term" value="F:aminopeptidase activity"/>
    <property type="evidence" value="ECO:0007669"/>
    <property type="project" value="UniProtKB-KW"/>
</dbReference>
<evidence type="ECO:0000256" key="6">
    <source>
        <dbReference type="ARBA" id="ARBA00022438"/>
    </source>
</evidence>
<dbReference type="PIRSF" id="PIRSF006431">
    <property type="entry name" value="Pept_S33"/>
    <property type="match status" value="1"/>
</dbReference>
<evidence type="ECO:0000256" key="1">
    <source>
        <dbReference type="ARBA" id="ARBA00001585"/>
    </source>
</evidence>
<dbReference type="EC" id="3.4.11.5" evidence="4 11"/>
<gene>
    <name evidence="14" type="primary">pip</name>
    <name evidence="14" type="ORF">LNKW23_21170</name>
</gene>
<evidence type="ECO:0000256" key="5">
    <source>
        <dbReference type="ARBA" id="ARBA00021843"/>
    </source>
</evidence>
<keyword evidence="15" id="KW-1185">Reference proteome</keyword>
<dbReference type="InterPro" id="IPR005944">
    <property type="entry name" value="Pro_iminopeptidase"/>
</dbReference>
<keyword evidence="7 11" id="KW-0963">Cytoplasm</keyword>
<accession>A0ABQ6LQ32</accession>
<evidence type="ECO:0000256" key="11">
    <source>
        <dbReference type="PIRNR" id="PIRNR006431"/>
    </source>
</evidence>
<comment type="caution">
    <text evidence="14">The sequence shown here is derived from an EMBL/GenBank/DDBJ whole genome shotgun (WGS) entry which is preliminary data.</text>
</comment>
<evidence type="ECO:0000256" key="7">
    <source>
        <dbReference type="ARBA" id="ARBA00022490"/>
    </source>
</evidence>
<protein>
    <recommendedName>
        <fullName evidence="5 11">Proline iminopeptidase</fullName>
        <shortName evidence="11">PIP</shortName>
        <ecNumber evidence="4 11">3.4.11.5</ecNumber>
    </recommendedName>
    <alternativeName>
        <fullName evidence="10 11">Prolyl aminopeptidase</fullName>
    </alternativeName>
</protein>
<dbReference type="PRINTS" id="PR00111">
    <property type="entry name" value="ABHYDROLASE"/>
</dbReference>
<reference evidence="14 15" key="1">
    <citation type="submission" date="2023-04" db="EMBL/GenBank/DDBJ databases">
        <title>Marinoamorphus aggregata gen. nov., sp. Nov., isolate from tissue of brittle star Ophioplocus japonicus.</title>
        <authorList>
            <person name="Kawano K."/>
            <person name="Sawayama S."/>
            <person name="Nakagawa S."/>
        </authorList>
    </citation>
    <scope>NUCLEOTIDE SEQUENCE [LARGE SCALE GENOMIC DNA]</scope>
    <source>
        <strain evidence="14 15">NKW23</strain>
    </source>
</reference>
<name>A0ABQ6LQ32_9RHOB</name>
<evidence type="ECO:0000256" key="12">
    <source>
        <dbReference type="RuleBase" id="RU003421"/>
    </source>
</evidence>
<evidence type="ECO:0000256" key="9">
    <source>
        <dbReference type="ARBA" id="ARBA00022801"/>
    </source>
</evidence>
<evidence type="ECO:0000313" key="15">
    <source>
        <dbReference type="Proteomes" id="UP001239909"/>
    </source>
</evidence>
<evidence type="ECO:0000256" key="3">
    <source>
        <dbReference type="ARBA" id="ARBA00010088"/>
    </source>
</evidence>
<dbReference type="PRINTS" id="PR00793">
    <property type="entry name" value="PROAMNOPTASE"/>
</dbReference>
<comment type="similarity">
    <text evidence="3 11 12">Belongs to the peptidase S33 family.</text>
</comment>
<dbReference type="NCBIfam" id="TIGR01249">
    <property type="entry name" value="pro_imino_pep_1"/>
    <property type="match status" value="1"/>
</dbReference>
<keyword evidence="9 11" id="KW-0378">Hydrolase</keyword>
<dbReference type="InterPro" id="IPR002410">
    <property type="entry name" value="Peptidase_S33"/>
</dbReference>
<keyword evidence="6 11" id="KW-0031">Aminopeptidase</keyword>
<dbReference type="RefSeq" id="WP_285671695.1">
    <property type="nucleotide sequence ID" value="NZ_BSYI01000014.1"/>
</dbReference>
<keyword evidence="8 11" id="KW-0645">Protease</keyword>
<evidence type="ECO:0000313" key="14">
    <source>
        <dbReference type="EMBL" id="GMG82904.1"/>
    </source>
</evidence>
<comment type="catalytic activity">
    <reaction evidence="1 11 12">
        <text>Release of N-terminal proline from a peptide.</text>
        <dbReference type="EC" id="3.4.11.5"/>
    </reaction>
</comment>
<feature type="domain" description="AB hydrolase-1" evidence="13">
    <location>
        <begin position="38"/>
        <end position="295"/>
    </location>
</feature>
<dbReference type="Pfam" id="PF00561">
    <property type="entry name" value="Abhydrolase_1"/>
    <property type="match status" value="1"/>
</dbReference>
<dbReference type="SUPFAM" id="SSF53474">
    <property type="entry name" value="alpha/beta-Hydrolases"/>
    <property type="match status" value="1"/>
</dbReference>
<dbReference type="InterPro" id="IPR000073">
    <property type="entry name" value="AB_hydrolase_1"/>
</dbReference>
<evidence type="ECO:0000256" key="10">
    <source>
        <dbReference type="ARBA" id="ARBA00029605"/>
    </source>
</evidence>
<dbReference type="Gene3D" id="3.40.50.1820">
    <property type="entry name" value="alpha/beta hydrolase"/>
    <property type="match status" value="1"/>
</dbReference>
<evidence type="ECO:0000256" key="4">
    <source>
        <dbReference type="ARBA" id="ARBA00012568"/>
    </source>
</evidence>
<dbReference type="EMBL" id="BSYI01000014">
    <property type="protein sequence ID" value="GMG82904.1"/>
    <property type="molecule type" value="Genomic_DNA"/>
</dbReference>
<evidence type="ECO:0000259" key="13">
    <source>
        <dbReference type="Pfam" id="PF00561"/>
    </source>
</evidence>